<evidence type="ECO:0000313" key="13">
    <source>
        <dbReference type="EMBL" id="TDL76017.1"/>
    </source>
</evidence>
<dbReference type="Pfam" id="PF00675">
    <property type="entry name" value="Peptidase_M16"/>
    <property type="match status" value="1"/>
</dbReference>
<dbReference type="Pfam" id="PF05193">
    <property type="entry name" value="Peptidase_M16_C"/>
    <property type="match status" value="1"/>
</dbReference>
<evidence type="ECO:0000256" key="4">
    <source>
        <dbReference type="ARBA" id="ARBA00022723"/>
    </source>
</evidence>
<dbReference type="InterPro" id="IPR050626">
    <property type="entry name" value="Peptidase_M16"/>
</dbReference>
<keyword evidence="6" id="KW-0862">Zinc</keyword>
<feature type="domain" description="Peptidase M16 N-terminal" evidence="11">
    <location>
        <begin position="35"/>
        <end position="179"/>
    </location>
</feature>
<dbReference type="GO" id="GO:0046872">
    <property type="term" value="F:metal ion binding"/>
    <property type="evidence" value="ECO:0007669"/>
    <property type="project" value="UniProtKB-KW"/>
</dbReference>
<dbReference type="AlphaFoldDB" id="A0A4R6A0V3"/>
<feature type="region of interest" description="Disordered" evidence="9">
    <location>
        <begin position="436"/>
        <end position="473"/>
    </location>
</feature>
<dbReference type="PROSITE" id="PS00143">
    <property type="entry name" value="INSULINASE"/>
    <property type="match status" value="1"/>
</dbReference>
<evidence type="ECO:0000256" key="6">
    <source>
        <dbReference type="ARBA" id="ARBA00022833"/>
    </source>
</evidence>
<evidence type="ECO:0000259" key="12">
    <source>
        <dbReference type="Pfam" id="PF05193"/>
    </source>
</evidence>
<dbReference type="GO" id="GO:0004222">
    <property type="term" value="F:metalloendopeptidase activity"/>
    <property type="evidence" value="ECO:0007669"/>
    <property type="project" value="InterPro"/>
</dbReference>
<reference evidence="13 14" key="1">
    <citation type="submission" date="2019-03" db="EMBL/GenBank/DDBJ databases">
        <title>Primorskyibacter sp. SS33 isolated from sediments.</title>
        <authorList>
            <person name="Xunke S."/>
        </authorList>
    </citation>
    <scope>NUCLEOTIDE SEQUENCE [LARGE SCALE GENOMIC DNA]</scope>
    <source>
        <strain evidence="13 14">SS33</strain>
    </source>
</reference>
<dbReference type="PANTHER" id="PTHR43690:SF17">
    <property type="entry name" value="PROTEIN YHJJ"/>
    <property type="match status" value="1"/>
</dbReference>
<keyword evidence="5" id="KW-0378">Hydrolase</keyword>
<organism evidence="13 14">
    <name type="scientific">Palleronia sediminis</name>
    <dbReference type="NCBI Taxonomy" id="2547833"/>
    <lineage>
        <taxon>Bacteria</taxon>
        <taxon>Pseudomonadati</taxon>
        <taxon>Pseudomonadota</taxon>
        <taxon>Alphaproteobacteria</taxon>
        <taxon>Rhodobacterales</taxon>
        <taxon>Roseobacteraceae</taxon>
        <taxon>Palleronia</taxon>
    </lineage>
</organism>
<evidence type="ECO:0000256" key="3">
    <source>
        <dbReference type="ARBA" id="ARBA00022670"/>
    </source>
</evidence>
<accession>A0A4R6A0V3</accession>
<feature type="compositionally biased region" description="Low complexity" evidence="9">
    <location>
        <begin position="444"/>
        <end position="473"/>
    </location>
</feature>
<evidence type="ECO:0000256" key="9">
    <source>
        <dbReference type="SAM" id="MobiDB-lite"/>
    </source>
</evidence>
<evidence type="ECO:0000256" key="10">
    <source>
        <dbReference type="SAM" id="SignalP"/>
    </source>
</evidence>
<keyword evidence="10" id="KW-0732">Signal</keyword>
<dbReference type="InterPro" id="IPR011765">
    <property type="entry name" value="Pept_M16_N"/>
</dbReference>
<feature type="domain" description="Peptidase M16 C-terminal" evidence="12">
    <location>
        <begin position="188"/>
        <end position="371"/>
    </location>
</feature>
<feature type="chain" id="PRO_5020533346" evidence="10">
    <location>
        <begin position="21"/>
        <end position="473"/>
    </location>
</feature>
<evidence type="ECO:0000256" key="7">
    <source>
        <dbReference type="ARBA" id="ARBA00023049"/>
    </source>
</evidence>
<dbReference type="OrthoDB" id="9811314at2"/>
<name>A0A4R6A0V3_9RHOB</name>
<dbReference type="Gene3D" id="3.30.830.10">
    <property type="entry name" value="Metalloenzyme, LuxS/M16 peptidase-like"/>
    <property type="match status" value="2"/>
</dbReference>
<dbReference type="InterPro" id="IPR001431">
    <property type="entry name" value="Pept_M16_Zn_BS"/>
</dbReference>
<protein>
    <submittedName>
        <fullName evidence="13">Insulinase family protein</fullName>
    </submittedName>
</protein>
<dbReference type="Proteomes" id="UP000295701">
    <property type="component" value="Unassembled WGS sequence"/>
</dbReference>
<comment type="similarity">
    <text evidence="2 8">Belongs to the peptidase M16 family.</text>
</comment>
<keyword evidence="4" id="KW-0479">Metal-binding</keyword>
<evidence type="ECO:0000256" key="5">
    <source>
        <dbReference type="ARBA" id="ARBA00022801"/>
    </source>
</evidence>
<dbReference type="SUPFAM" id="SSF63411">
    <property type="entry name" value="LuxS/MPP-like metallohydrolase"/>
    <property type="match status" value="2"/>
</dbReference>
<dbReference type="RefSeq" id="WP_133397798.1">
    <property type="nucleotide sequence ID" value="NZ_SNAA01000019.1"/>
</dbReference>
<feature type="signal peptide" evidence="10">
    <location>
        <begin position="1"/>
        <end position="20"/>
    </location>
</feature>
<evidence type="ECO:0000259" key="11">
    <source>
        <dbReference type="Pfam" id="PF00675"/>
    </source>
</evidence>
<dbReference type="GO" id="GO:0006508">
    <property type="term" value="P:proteolysis"/>
    <property type="evidence" value="ECO:0007669"/>
    <property type="project" value="UniProtKB-KW"/>
</dbReference>
<dbReference type="InterPro" id="IPR011249">
    <property type="entry name" value="Metalloenz_LuxS/M16"/>
</dbReference>
<keyword evidence="7" id="KW-0482">Metalloprotease</keyword>
<sequence>MLRPLAALSLALAAAVPAGAAEVSSFTLENGLDVVVLEDHRAPVVVHMVWYRTGAADERPGVSGVAHYLEHLMFKGTDELEPGEFSRVVAANGGTDNAFTSYDYTAYFQRVAADRLGLMMEMEADRMRDLQLDDRDIATELRVVQEERNQRIENDPGALFSEQRSAAQYLNHPYGRPIIGWMDEVEALELEDALEFYETFYAPNNAILIVAGDVTPDEVRALAVEHYGPLETTENLPERTRPQEPPQLAERRLTYEDPRVAQPYFIRTYLAPERDPGDQDEAAALTLLAEILGDGQSSELARRLQFGTGEALYASAFYDGTALDDTTFGLVMVPAPGVPLDEAEAALDREIADFLEDGIDADQLDRIKTQLRASQIYEADSMQSLARRYGAALTSGLTLDDVAAWPDVLQSVTADEIMAAARRVFDRDRAVTGFLTASQGGGDAAPATGDTAPAAPPASSAADPQPAAEEMIQ</sequence>
<gene>
    <name evidence="13" type="ORF">E2L08_14400</name>
</gene>
<keyword evidence="3" id="KW-0645">Protease</keyword>
<proteinExistence type="inferred from homology"/>
<evidence type="ECO:0000256" key="1">
    <source>
        <dbReference type="ARBA" id="ARBA00001947"/>
    </source>
</evidence>
<evidence type="ECO:0000313" key="14">
    <source>
        <dbReference type="Proteomes" id="UP000295701"/>
    </source>
</evidence>
<evidence type="ECO:0000256" key="8">
    <source>
        <dbReference type="RuleBase" id="RU004447"/>
    </source>
</evidence>
<evidence type="ECO:0000256" key="2">
    <source>
        <dbReference type="ARBA" id="ARBA00007261"/>
    </source>
</evidence>
<comment type="cofactor">
    <cofactor evidence="1">
        <name>Zn(2+)</name>
        <dbReference type="ChEBI" id="CHEBI:29105"/>
    </cofactor>
</comment>
<dbReference type="PANTHER" id="PTHR43690">
    <property type="entry name" value="NARDILYSIN"/>
    <property type="match status" value="1"/>
</dbReference>
<keyword evidence="14" id="KW-1185">Reference proteome</keyword>
<comment type="caution">
    <text evidence="13">The sequence shown here is derived from an EMBL/GenBank/DDBJ whole genome shotgun (WGS) entry which is preliminary data.</text>
</comment>
<dbReference type="EMBL" id="SNAA01000019">
    <property type="protein sequence ID" value="TDL76017.1"/>
    <property type="molecule type" value="Genomic_DNA"/>
</dbReference>
<dbReference type="InterPro" id="IPR007863">
    <property type="entry name" value="Peptidase_M16_C"/>
</dbReference>